<proteinExistence type="predicted"/>
<organism evidence="1 2">
    <name type="scientific">Lasius niger</name>
    <name type="common">Black garden ant</name>
    <dbReference type="NCBI Taxonomy" id="67767"/>
    <lineage>
        <taxon>Eukaryota</taxon>
        <taxon>Metazoa</taxon>
        <taxon>Ecdysozoa</taxon>
        <taxon>Arthropoda</taxon>
        <taxon>Hexapoda</taxon>
        <taxon>Insecta</taxon>
        <taxon>Pterygota</taxon>
        <taxon>Neoptera</taxon>
        <taxon>Endopterygota</taxon>
        <taxon>Hymenoptera</taxon>
        <taxon>Apocrita</taxon>
        <taxon>Aculeata</taxon>
        <taxon>Formicoidea</taxon>
        <taxon>Formicidae</taxon>
        <taxon>Formicinae</taxon>
        <taxon>Lasius</taxon>
        <taxon>Lasius</taxon>
    </lineage>
</organism>
<evidence type="ECO:0000313" key="1">
    <source>
        <dbReference type="EMBL" id="KMQ81448.1"/>
    </source>
</evidence>
<protein>
    <submittedName>
        <fullName evidence="1">Tri7-like toxin biosynthesis protein</fullName>
    </submittedName>
</protein>
<dbReference type="EMBL" id="LBMM01035399">
    <property type="protein sequence ID" value="KMQ81448.1"/>
    <property type="molecule type" value="Genomic_DNA"/>
</dbReference>
<name>A0A0J7JT23_LASNI</name>
<comment type="caution">
    <text evidence="1">The sequence shown here is derived from an EMBL/GenBank/DDBJ whole genome shotgun (WGS) entry which is preliminary data.</text>
</comment>
<sequence>MCRLFDLEYDEHQAHATIADDATILVELSLAKRSQQDYARSKCGATTNLEAVLGSVRPDWPQMFSSDWMANSARLTRLWNRSNNEFLQWQYWKC</sequence>
<dbReference type="PaxDb" id="67767-A0A0J7JT23"/>
<dbReference type="Proteomes" id="UP000036403">
    <property type="component" value="Unassembled WGS sequence"/>
</dbReference>
<accession>A0A0J7JT23</accession>
<dbReference type="AlphaFoldDB" id="A0A0J7JT23"/>
<keyword evidence="2" id="KW-1185">Reference proteome</keyword>
<gene>
    <name evidence="1" type="ORF">RF55_26289</name>
</gene>
<evidence type="ECO:0000313" key="2">
    <source>
        <dbReference type="Proteomes" id="UP000036403"/>
    </source>
</evidence>
<reference evidence="1 2" key="1">
    <citation type="submission" date="2015-04" db="EMBL/GenBank/DDBJ databases">
        <title>Lasius niger genome sequencing.</title>
        <authorList>
            <person name="Konorov E.A."/>
            <person name="Nikitin M.A."/>
            <person name="Kirill M.V."/>
            <person name="Chang P."/>
        </authorList>
    </citation>
    <scope>NUCLEOTIDE SEQUENCE [LARGE SCALE GENOMIC DNA]</scope>
    <source>
        <tissue evidence="1">Whole</tissue>
    </source>
</reference>